<evidence type="ECO:0000313" key="3">
    <source>
        <dbReference type="EMBL" id="MFC5470514.1"/>
    </source>
</evidence>
<dbReference type="InterPro" id="IPR002347">
    <property type="entry name" value="SDR_fam"/>
</dbReference>
<organism evidence="3 4">
    <name type="scientific">Cohnella suwonensis</name>
    <dbReference type="NCBI Taxonomy" id="696072"/>
    <lineage>
        <taxon>Bacteria</taxon>
        <taxon>Bacillati</taxon>
        <taxon>Bacillota</taxon>
        <taxon>Bacilli</taxon>
        <taxon>Bacillales</taxon>
        <taxon>Paenibacillaceae</taxon>
        <taxon>Cohnella</taxon>
    </lineage>
</organism>
<accession>A0ABW0LXJ8</accession>
<comment type="similarity">
    <text evidence="1">Belongs to the short-chain dehydrogenases/reductases (SDR) family.</text>
</comment>
<dbReference type="SUPFAM" id="SSF51735">
    <property type="entry name" value="NAD(P)-binding Rossmann-fold domains"/>
    <property type="match status" value="1"/>
</dbReference>
<dbReference type="CDD" id="cd05233">
    <property type="entry name" value="SDR_c"/>
    <property type="match status" value="1"/>
</dbReference>
<dbReference type="EMBL" id="JBHSMH010000066">
    <property type="protein sequence ID" value="MFC5470514.1"/>
    <property type="molecule type" value="Genomic_DNA"/>
</dbReference>
<dbReference type="PRINTS" id="PR00081">
    <property type="entry name" value="GDHRDH"/>
</dbReference>
<protein>
    <submittedName>
        <fullName evidence="3">SDR family NAD(P)-dependent oxidoreductase</fullName>
        <ecNumber evidence="3">1.1.1.-</ecNumber>
    </submittedName>
</protein>
<dbReference type="PANTHER" id="PTHR43639">
    <property type="entry name" value="OXIDOREDUCTASE, SHORT-CHAIN DEHYDROGENASE/REDUCTASE FAMILY (AFU_ORTHOLOGUE AFUA_5G02870)"/>
    <property type="match status" value="1"/>
</dbReference>
<reference evidence="4" key="1">
    <citation type="journal article" date="2019" name="Int. J. Syst. Evol. Microbiol.">
        <title>The Global Catalogue of Microorganisms (GCM) 10K type strain sequencing project: providing services to taxonomists for standard genome sequencing and annotation.</title>
        <authorList>
            <consortium name="The Broad Institute Genomics Platform"/>
            <consortium name="The Broad Institute Genome Sequencing Center for Infectious Disease"/>
            <person name="Wu L."/>
            <person name="Ma J."/>
        </authorList>
    </citation>
    <scope>NUCLEOTIDE SEQUENCE [LARGE SCALE GENOMIC DNA]</scope>
    <source>
        <strain evidence="4">CCUG 57113</strain>
    </source>
</reference>
<dbReference type="PRINTS" id="PR00080">
    <property type="entry name" value="SDRFAMILY"/>
</dbReference>
<keyword evidence="4" id="KW-1185">Reference proteome</keyword>
<dbReference type="EC" id="1.1.1.-" evidence="3"/>
<dbReference type="Pfam" id="PF13561">
    <property type="entry name" value="adh_short_C2"/>
    <property type="match status" value="1"/>
</dbReference>
<keyword evidence="2 3" id="KW-0560">Oxidoreductase</keyword>
<dbReference type="Gene3D" id="3.40.50.720">
    <property type="entry name" value="NAD(P)-binding Rossmann-like Domain"/>
    <property type="match status" value="1"/>
</dbReference>
<dbReference type="InterPro" id="IPR036291">
    <property type="entry name" value="NAD(P)-bd_dom_sf"/>
</dbReference>
<sequence length="254" mass="26954">MATELKGKTAIVTGSTSGIGRSVAEKLAAAGVRTVVHGRNREAGEETVADIASQGGEAIFVQADLLDAQAPGQLVAAATGRWGRLDFVVNNAALVCSKPIEEISHEDWNRLFQVNLKTPFFLVQAALPWLERQGGSIVNVGSINGVKNAPNNVVYDSIKAGLNHMTRGIAKDLLGKGVRINTLMPGGVATPLIDQWFRQKYDDPAEAQRLADEEKAKPFMGLPDQIADAVLILCGNGSSWVNGAVIPIDGGYNI</sequence>
<evidence type="ECO:0000256" key="2">
    <source>
        <dbReference type="ARBA" id="ARBA00023002"/>
    </source>
</evidence>
<name>A0ABW0LXJ8_9BACL</name>
<proteinExistence type="inferred from homology"/>
<dbReference type="GO" id="GO:0016491">
    <property type="term" value="F:oxidoreductase activity"/>
    <property type="evidence" value="ECO:0007669"/>
    <property type="project" value="UniProtKB-KW"/>
</dbReference>
<dbReference type="Proteomes" id="UP001596105">
    <property type="component" value="Unassembled WGS sequence"/>
</dbReference>
<gene>
    <name evidence="3" type="ORF">ACFPPD_17625</name>
</gene>
<comment type="caution">
    <text evidence="3">The sequence shown here is derived from an EMBL/GenBank/DDBJ whole genome shotgun (WGS) entry which is preliminary data.</text>
</comment>
<evidence type="ECO:0000313" key="4">
    <source>
        <dbReference type="Proteomes" id="UP001596105"/>
    </source>
</evidence>
<dbReference type="PANTHER" id="PTHR43639:SF1">
    <property type="entry name" value="SHORT-CHAIN DEHYDROGENASE_REDUCTASE FAMILY PROTEIN"/>
    <property type="match status" value="1"/>
</dbReference>
<evidence type="ECO:0000256" key="1">
    <source>
        <dbReference type="ARBA" id="ARBA00006484"/>
    </source>
</evidence>
<dbReference type="RefSeq" id="WP_209749711.1">
    <property type="nucleotide sequence ID" value="NZ_JBHSMH010000066.1"/>
</dbReference>